<accession>A0A518GLL6</accession>
<proteinExistence type="predicted"/>
<reference evidence="1 2" key="1">
    <citation type="submission" date="2019-02" db="EMBL/GenBank/DDBJ databases">
        <title>Deep-cultivation of Planctomycetes and their phenomic and genomic characterization uncovers novel biology.</title>
        <authorList>
            <person name="Wiegand S."/>
            <person name="Jogler M."/>
            <person name="Boedeker C."/>
            <person name="Pinto D."/>
            <person name="Vollmers J."/>
            <person name="Rivas-Marin E."/>
            <person name="Kohn T."/>
            <person name="Peeters S.H."/>
            <person name="Heuer A."/>
            <person name="Rast P."/>
            <person name="Oberbeckmann S."/>
            <person name="Bunk B."/>
            <person name="Jeske O."/>
            <person name="Meyerdierks A."/>
            <person name="Storesund J.E."/>
            <person name="Kallscheuer N."/>
            <person name="Luecker S."/>
            <person name="Lage O.M."/>
            <person name="Pohl T."/>
            <person name="Merkel B.J."/>
            <person name="Hornburger P."/>
            <person name="Mueller R.-W."/>
            <person name="Bruemmer F."/>
            <person name="Labrenz M."/>
            <person name="Spormann A.M."/>
            <person name="Op den Camp H."/>
            <person name="Overmann J."/>
            <person name="Amann R."/>
            <person name="Jetten M.S.M."/>
            <person name="Mascher T."/>
            <person name="Medema M.H."/>
            <person name="Devos D.P."/>
            <person name="Kaster A.-K."/>
            <person name="Ovreas L."/>
            <person name="Rohde M."/>
            <person name="Galperin M.Y."/>
            <person name="Jogler C."/>
        </authorList>
    </citation>
    <scope>NUCLEOTIDE SEQUENCE [LARGE SCALE GENOMIC DNA]</scope>
    <source>
        <strain evidence="1 2">Spb1</strain>
    </source>
</reference>
<dbReference type="Proteomes" id="UP000315349">
    <property type="component" value="Chromosome"/>
</dbReference>
<protein>
    <submittedName>
        <fullName evidence="1">Uncharacterized protein</fullName>
    </submittedName>
</protein>
<gene>
    <name evidence="1" type="ORF">Spb1_13650</name>
</gene>
<sequence length="161" mass="18479">MPVELKNLKCVKQTMDFPNRPLAELELLDHVHGCIILQPEGGTPFHNFGYWDANDACLGQWLGVFTEIQRLIDKGGSFTYEFQYRDQGDPKLEFVFSDDSVRIVTTCYTDDSWTEVEESWEQSTTRLEFATLVRDALLLIERTILEASPANGAAWIQRNRS</sequence>
<dbReference type="KEGG" id="peh:Spb1_13650"/>
<evidence type="ECO:0000313" key="1">
    <source>
        <dbReference type="EMBL" id="QDV29459.1"/>
    </source>
</evidence>
<evidence type="ECO:0000313" key="2">
    <source>
        <dbReference type="Proteomes" id="UP000315349"/>
    </source>
</evidence>
<dbReference type="AlphaFoldDB" id="A0A518GLL6"/>
<keyword evidence="2" id="KW-1185">Reference proteome</keyword>
<organism evidence="1 2">
    <name type="scientific">Planctopirus ephydatiae</name>
    <dbReference type="NCBI Taxonomy" id="2528019"/>
    <lineage>
        <taxon>Bacteria</taxon>
        <taxon>Pseudomonadati</taxon>
        <taxon>Planctomycetota</taxon>
        <taxon>Planctomycetia</taxon>
        <taxon>Planctomycetales</taxon>
        <taxon>Planctomycetaceae</taxon>
        <taxon>Planctopirus</taxon>
    </lineage>
</organism>
<name>A0A518GLL6_9PLAN</name>
<dbReference type="EMBL" id="CP036299">
    <property type="protein sequence ID" value="QDV29459.1"/>
    <property type="molecule type" value="Genomic_DNA"/>
</dbReference>